<dbReference type="InterPro" id="IPR045180">
    <property type="entry name" value="La_dom_prot"/>
</dbReference>
<gene>
    <name evidence="7" type="ORF">CHGG_04715</name>
</gene>
<dbReference type="PROSITE" id="PS50961">
    <property type="entry name" value="HTH_LA"/>
    <property type="match status" value="1"/>
</dbReference>
<dbReference type="InterPro" id="IPR006630">
    <property type="entry name" value="La_HTH"/>
</dbReference>
<dbReference type="PRINTS" id="PR00302">
    <property type="entry name" value="LUPUSLA"/>
</dbReference>
<protein>
    <recommendedName>
        <fullName evidence="6">HTH La-type RNA-binding domain-containing protein</fullName>
    </recommendedName>
</protein>
<evidence type="ECO:0000259" key="6">
    <source>
        <dbReference type="PROSITE" id="PS50961"/>
    </source>
</evidence>
<feature type="compositionally biased region" description="Basic and acidic residues" evidence="5">
    <location>
        <begin position="1"/>
        <end position="10"/>
    </location>
</feature>
<dbReference type="InterPro" id="IPR036388">
    <property type="entry name" value="WH-like_DNA-bd_sf"/>
</dbReference>
<reference evidence="8" key="1">
    <citation type="journal article" date="2015" name="Genome Announc.">
        <title>Draft genome sequence of the cellulolytic fungus Chaetomium globosum.</title>
        <authorList>
            <person name="Cuomo C.A."/>
            <person name="Untereiner W.A."/>
            <person name="Ma L.-J."/>
            <person name="Grabherr M."/>
            <person name="Birren B.W."/>
        </authorList>
    </citation>
    <scope>NUCLEOTIDE SEQUENCE [LARGE SCALE GENOMIC DNA]</scope>
    <source>
        <strain evidence="8">ATCC 6205 / CBS 148.51 / DSM 1962 / NBRC 6347 / NRRL 1970</strain>
    </source>
</reference>
<feature type="compositionally biased region" description="Basic and acidic residues" evidence="5">
    <location>
        <begin position="224"/>
        <end position="243"/>
    </location>
</feature>
<keyword evidence="2 4" id="KW-0694">RNA-binding</keyword>
<feature type="compositionally biased region" description="Basic and acidic residues" evidence="5">
    <location>
        <begin position="271"/>
        <end position="289"/>
    </location>
</feature>
<dbReference type="InterPro" id="IPR036390">
    <property type="entry name" value="WH_DNA-bd_sf"/>
</dbReference>
<dbReference type="SMART" id="SM00715">
    <property type="entry name" value="LA"/>
    <property type="match status" value="1"/>
</dbReference>
<dbReference type="eggNOG" id="KOG0118">
    <property type="taxonomic scope" value="Eukaryota"/>
</dbReference>
<feature type="compositionally biased region" description="Polar residues" evidence="5">
    <location>
        <begin position="290"/>
        <end position="310"/>
    </location>
</feature>
<dbReference type="GO" id="GO:0006396">
    <property type="term" value="P:RNA processing"/>
    <property type="evidence" value="ECO:0007669"/>
    <property type="project" value="InterPro"/>
</dbReference>
<dbReference type="PANTHER" id="PTHR22792:SF140">
    <property type="entry name" value="ACHILLES, ISOFORM A"/>
    <property type="match status" value="1"/>
</dbReference>
<evidence type="ECO:0000313" key="7">
    <source>
        <dbReference type="EMBL" id="EAQ88096.1"/>
    </source>
</evidence>
<dbReference type="CDD" id="cd08029">
    <property type="entry name" value="LA_like_fungal"/>
    <property type="match status" value="1"/>
</dbReference>
<dbReference type="HOGENOM" id="CLU_043291_2_1_1"/>
<evidence type="ECO:0000256" key="4">
    <source>
        <dbReference type="PROSITE-ProRule" id="PRU00332"/>
    </source>
</evidence>
<feature type="domain" description="HTH La-type RNA-binding" evidence="6">
    <location>
        <begin position="72"/>
        <end position="162"/>
    </location>
</feature>
<dbReference type="Gene3D" id="1.10.10.10">
    <property type="entry name" value="Winged helix-like DNA-binding domain superfamily/Winged helix DNA-binding domain"/>
    <property type="match status" value="1"/>
</dbReference>
<dbReference type="PANTHER" id="PTHR22792">
    <property type="entry name" value="LUPUS LA PROTEIN-RELATED"/>
    <property type="match status" value="1"/>
</dbReference>
<dbReference type="RefSeq" id="XP_001223929.1">
    <property type="nucleotide sequence ID" value="XM_001223928.1"/>
</dbReference>
<dbReference type="GO" id="GO:1990904">
    <property type="term" value="C:ribonucleoprotein complex"/>
    <property type="evidence" value="ECO:0007669"/>
    <property type="project" value="InterPro"/>
</dbReference>
<name>Q2H0I1_CHAGB</name>
<dbReference type="Pfam" id="PF05383">
    <property type="entry name" value="La"/>
    <property type="match status" value="1"/>
</dbReference>
<accession>Q2H0I1</accession>
<dbReference type="VEuPathDB" id="FungiDB:CHGG_04715"/>
<feature type="compositionally biased region" description="Low complexity" evidence="5">
    <location>
        <begin position="11"/>
        <end position="29"/>
    </location>
</feature>
<dbReference type="InParanoid" id="Q2H0I1"/>
<dbReference type="SUPFAM" id="SSF46785">
    <property type="entry name" value="Winged helix' DNA-binding domain"/>
    <property type="match status" value="1"/>
</dbReference>
<keyword evidence="3" id="KW-0539">Nucleus</keyword>
<dbReference type="AlphaFoldDB" id="Q2H0I1"/>
<evidence type="ECO:0000256" key="3">
    <source>
        <dbReference type="ARBA" id="ARBA00023242"/>
    </source>
</evidence>
<feature type="compositionally biased region" description="Basic and acidic residues" evidence="5">
    <location>
        <begin position="207"/>
        <end position="217"/>
    </location>
</feature>
<evidence type="ECO:0000256" key="1">
    <source>
        <dbReference type="ARBA" id="ARBA00004123"/>
    </source>
</evidence>
<evidence type="ECO:0000256" key="2">
    <source>
        <dbReference type="ARBA" id="ARBA00022884"/>
    </source>
</evidence>
<feature type="region of interest" description="Disordered" evidence="5">
    <location>
        <begin position="1"/>
        <end position="56"/>
    </location>
</feature>
<dbReference type="GO" id="GO:0005634">
    <property type="term" value="C:nucleus"/>
    <property type="evidence" value="ECO:0007669"/>
    <property type="project" value="UniProtKB-SubCell"/>
</dbReference>
<evidence type="ECO:0000256" key="5">
    <source>
        <dbReference type="SAM" id="MobiDB-lite"/>
    </source>
</evidence>
<dbReference type="OMA" id="PKPQWKG"/>
<dbReference type="EMBL" id="CH408032">
    <property type="protein sequence ID" value="EAQ88096.1"/>
    <property type="molecule type" value="Genomic_DNA"/>
</dbReference>
<sequence>MSDAAIKEQTEAVTAAAEVQPVEETATAVEKADDGVQDAKNGEDKKAEGILKTTARINHKDFKQNRKYDPTTQPVSDDPVKIRAQVEFYFSDSNLPTDKFMWESTGGEENKPMPLKTIASFKRMRQFQPYSAVVAALRESTFLDIEGEEGEETLKRKTPYVSSNDAQRARVAASVYAKGFGDEEASTQQIKAGEIEPNTNRRNAFFEGKDRGSDRRGRGGRGGWGRDDRNGREGKSEGGENGHRNGFKGGRGRGRGGRGGRGFRGGRGGGRGRDNNNRDRDEKKSEETRQNTNDVQMPTIQSTATKNGDTNGKRAREDDSGEAPPAKKVDSKPEAVAAQ</sequence>
<dbReference type="Proteomes" id="UP000001056">
    <property type="component" value="Unassembled WGS sequence"/>
</dbReference>
<comment type="subcellular location">
    <subcellularLocation>
        <location evidence="1">Nucleus</location>
    </subcellularLocation>
</comment>
<dbReference type="OrthoDB" id="439993at2759"/>
<evidence type="ECO:0000313" key="8">
    <source>
        <dbReference type="Proteomes" id="UP000001056"/>
    </source>
</evidence>
<dbReference type="GO" id="GO:0003729">
    <property type="term" value="F:mRNA binding"/>
    <property type="evidence" value="ECO:0007669"/>
    <property type="project" value="TreeGrafter"/>
</dbReference>
<dbReference type="GeneID" id="4392954"/>
<feature type="region of interest" description="Disordered" evidence="5">
    <location>
        <begin position="180"/>
        <end position="339"/>
    </location>
</feature>
<feature type="compositionally biased region" description="Basic and acidic residues" evidence="5">
    <location>
        <begin position="40"/>
        <end position="49"/>
    </location>
</feature>
<keyword evidence="8" id="KW-1185">Reference proteome</keyword>
<feature type="compositionally biased region" description="Gly residues" evidence="5">
    <location>
        <begin position="259"/>
        <end position="269"/>
    </location>
</feature>
<organism evidence="7 8">
    <name type="scientific">Chaetomium globosum (strain ATCC 6205 / CBS 148.51 / DSM 1962 / NBRC 6347 / NRRL 1970)</name>
    <name type="common">Soil fungus</name>
    <dbReference type="NCBI Taxonomy" id="306901"/>
    <lineage>
        <taxon>Eukaryota</taxon>
        <taxon>Fungi</taxon>
        <taxon>Dikarya</taxon>
        <taxon>Ascomycota</taxon>
        <taxon>Pezizomycotina</taxon>
        <taxon>Sordariomycetes</taxon>
        <taxon>Sordariomycetidae</taxon>
        <taxon>Sordariales</taxon>
        <taxon>Chaetomiaceae</taxon>
        <taxon>Chaetomium</taxon>
    </lineage>
</organism>
<proteinExistence type="predicted"/>
<feature type="region of interest" description="Disordered" evidence="5">
    <location>
        <begin position="147"/>
        <end position="167"/>
    </location>
</feature>
<dbReference type="STRING" id="306901.Q2H0I1"/>
<dbReference type="InterPro" id="IPR002344">
    <property type="entry name" value="Lupus_La"/>
</dbReference>